<feature type="domain" description="EGF-like" evidence="8">
    <location>
        <begin position="157"/>
        <end position="198"/>
    </location>
</feature>
<protein>
    <recommendedName>
        <fullName evidence="12">Epidermal growth factor-like protein 7</fullName>
    </recommendedName>
</protein>
<dbReference type="PROSITE" id="PS01187">
    <property type="entry name" value="EGF_CA"/>
    <property type="match status" value="1"/>
</dbReference>
<dbReference type="CDD" id="cd00054">
    <property type="entry name" value="EGF_CA"/>
    <property type="match status" value="1"/>
</dbReference>
<dbReference type="PROSITE" id="PS50026">
    <property type="entry name" value="EGF_3"/>
    <property type="match status" value="2"/>
</dbReference>
<evidence type="ECO:0000256" key="6">
    <source>
        <dbReference type="SAM" id="Coils"/>
    </source>
</evidence>
<dbReference type="PROSITE" id="PS01186">
    <property type="entry name" value="EGF_2"/>
    <property type="match status" value="2"/>
</dbReference>
<keyword evidence="11" id="KW-1185">Reference proteome</keyword>
<evidence type="ECO:0000313" key="11">
    <source>
        <dbReference type="Proteomes" id="UP001283361"/>
    </source>
</evidence>
<comment type="caution">
    <text evidence="10">The sequence shown here is derived from an EMBL/GenBank/DDBJ whole genome shotgun (WGS) entry which is preliminary data.</text>
</comment>
<dbReference type="GO" id="GO:0005509">
    <property type="term" value="F:calcium ion binding"/>
    <property type="evidence" value="ECO:0007669"/>
    <property type="project" value="InterPro"/>
</dbReference>
<dbReference type="SMART" id="SM00181">
    <property type="entry name" value="EGF"/>
    <property type="match status" value="2"/>
</dbReference>
<proteinExistence type="predicted"/>
<dbReference type="InterPro" id="IPR018097">
    <property type="entry name" value="EGF_Ca-bd_CS"/>
</dbReference>
<evidence type="ECO:0000256" key="3">
    <source>
        <dbReference type="ARBA" id="ARBA00022737"/>
    </source>
</evidence>
<keyword evidence="4 5" id="KW-1015">Disulfide bond</keyword>
<comment type="caution">
    <text evidence="5">Lacks conserved residue(s) required for the propagation of feature annotation.</text>
</comment>
<dbReference type="InterPro" id="IPR000152">
    <property type="entry name" value="EGF-type_Asp/Asn_hydroxyl_site"/>
</dbReference>
<sequence>MERVLFTRCLFHDGLIPRLWTVSLLLLTAGVFCSSLQNYTGENVCQFKKYVAKPIHIRQSYKRPVHTLDLKRCREEGESPCNRTVTTYHTRFRSKLRMRIQTVTVPGCCEGWRKRSPHDISCLQSECSRPCANGGKCIGRELCTCPEGYKGKYCHIDIDECSAARRNPCQQKCTNTPGSFNCSCVEGFKLGDDERSCELCLSCSREFQDLQAQVISLPEELDQITQQYMRMNTQADMKQAKERQEETSEKLQSQHDTIVNLQKQMDVLPEISARLDNLTVLQSQMSGLKGLEMRVNSVQEEVGNGFASLKASQSGFVEALEMAEQRWQKSSLASSKLQAEAIERLQEQQDLMAARIGKLEQENIKLQENLTSIVALYESAMSALQQRDVAPSPTAESTTHGLDDPYYLDHSSSETVSKNRMLSISQQISILEGKMAMCKCDDQAYPQY</sequence>
<evidence type="ECO:0000256" key="5">
    <source>
        <dbReference type="PROSITE-ProRule" id="PRU00076"/>
    </source>
</evidence>
<dbReference type="InterPro" id="IPR049883">
    <property type="entry name" value="NOTCH1_EGF-like"/>
</dbReference>
<dbReference type="Pfam" id="PF07645">
    <property type="entry name" value="EGF_CA"/>
    <property type="match status" value="1"/>
</dbReference>
<feature type="disulfide bond" evidence="5">
    <location>
        <begin position="145"/>
        <end position="154"/>
    </location>
</feature>
<reference evidence="10" key="1">
    <citation type="journal article" date="2023" name="G3 (Bethesda)">
        <title>A reference genome for the long-term kleptoplast-retaining sea slug Elysia crispata morphotype clarki.</title>
        <authorList>
            <person name="Eastman K.E."/>
            <person name="Pendleton A.L."/>
            <person name="Shaikh M.A."/>
            <person name="Suttiyut T."/>
            <person name="Ogas R."/>
            <person name="Tomko P."/>
            <person name="Gavelis G."/>
            <person name="Widhalm J.R."/>
            <person name="Wisecaver J.H."/>
        </authorList>
    </citation>
    <scope>NUCLEOTIDE SEQUENCE</scope>
    <source>
        <strain evidence="10">ECLA1</strain>
    </source>
</reference>
<evidence type="ECO:0000256" key="2">
    <source>
        <dbReference type="ARBA" id="ARBA00022729"/>
    </source>
</evidence>
<feature type="coiled-coil region" evidence="6">
    <location>
        <begin position="230"/>
        <end position="257"/>
    </location>
</feature>
<dbReference type="AlphaFoldDB" id="A0AAE1DVT9"/>
<dbReference type="InterPro" id="IPR011489">
    <property type="entry name" value="EMI_domain"/>
</dbReference>
<evidence type="ECO:0008006" key="12">
    <source>
        <dbReference type="Google" id="ProtNLM"/>
    </source>
</evidence>
<dbReference type="FunFam" id="2.10.25.10:FF:000010">
    <property type="entry name" value="Pro-epidermal growth factor"/>
    <property type="match status" value="1"/>
</dbReference>
<organism evidence="10 11">
    <name type="scientific">Elysia crispata</name>
    <name type="common">lettuce slug</name>
    <dbReference type="NCBI Taxonomy" id="231223"/>
    <lineage>
        <taxon>Eukaryota</taxon>
        <taxon>Metazoa</taxon>
        <taxon>Spiralia</taxon>
        <taxon>Lophotrochozoa</taxon>
        <taxon>Mollusca</taxon>
        <taxon>Gastropoda</taxon>
        <taxon>Heterobranchia</taxon>
        <taxon>Euthyneura</taxon>
        <taxon>Panpulmonata</taxon>
        <taxon>Sacoglossa</taxon>
        <taxon>Placobranchoidea</taxon>
        <taxon>Plakobranchidae</taxon>
        <taxon>Elysia</taxon>
    </lineage>
</organism>
<dbReference type="InterPro" id="IPR050751">
    <property type="entry name" value="ECM_structural_protein"/>
</dbReference>
<dbReference type="PROSITE" id="PS00010">
    <property type="entry name" value="ASX_HYDROXYL"/>
    <property type="match status" value="1"/>
</dbReference>
<name>A0AAE1DVT9_9GAST</name>
<keyword evidence="6" id="KW-0175">Coiled coil</keyword>
<dbReference type="EMBL" id="JAWDGP010002226">
    <property type="protein sequence ID" value="KAK3784592.1"/>
    <property type="molecule type" value="Genomic_DNA"/>
</dbReference>
<dbReference type="InterPro" id="IPR001881">
    <property type="entry name" value="EGF-like_Ca-bd_dom"/>
</dbReference>
<dbReference type="Gene3D" id="2.10.25.10">
    <property type="entry name" value="Laminin"/>
    <property type="match status" value="2"/>
</dbReference>
<evidence type="ECO:0000259" key="9">
    <source>
        <dbReference type="PROSITE" id="PS51041"/>
    </source>
</evidence>
<keyword evidence="3" id="KW-0677">Repeat</keyword>
<feature type="disulfide bond" evidence="5">
    <location>
        <begin position="127"/>
        <end position="137"/>
    </location>
</feature>
<keyword evidence="1 5" id="KW-0245">EGF-like domain</keyword>
<keyword evidence="2" id="KW-0732">Signal</keyword>
<evidence type="ECO:0000256" key="7">
    <source>
        <dbReference type="SAM" id="MobiDB-lite"/>
    </source>
</evidence>
<evidence type="ECO:0000259" key="8">
    <source>
        <dbReference type="PROSITE" id="PS50026"/>
    </source>
</evidence>
<feature type="region of interest" description="Disordered" evidence="7">
    <location>
        <begin position="387"/>
        <end position="411"/>
    </location>
</feature>
<evidence type="ECO:0000313" key="10">
    <source>
        <dbReference type="EMBL" id="KAK3784592.1"/>
    </source>
</evidence>
<dbReference type="Proteomes" id="UP001283361">
    <property type="component" value="Unassembled WGS sequence"/>
</dbReference>
<dbReference type="PANTHER" id="PTHR24034">
    <property type="entry name" value="EGF-LIKE DOMAIN-CONTAINING PROTEIN"/>
    <property type="match status" value="1"/>
</dbReference>
<gene>
    <name evidence="10" type="ORF">RRG08_003400</name>
</gene>
<feature type="domain" description="EGF-like" evidence="8">
    <location>
        <begin position="123"/>
        <end position="155"/>
    </location>
</feature>
<dbReference type="PANTHER" id="PTHR24034:SF209">
    <property type="entry name" value="EGF-LIKE DOMAIN-CONTAINING PROTEIN"/>
    <property type="match status" value="1"/>
</dbReference>
<dbReference type="Pfam" id="PF07546">
    <property type="entry name" value="EMI"/>
    <property type="match status" value="1"/>
</dbReference>
<evidence type="ECO:0000256" key="1">
    <source>
        <dbReference type="ARBA" id="ARBA00022536"/>
    </source>
</evidence>
<evidence type="ECO:0000256" key="4">
    <source>
        <dbReference type="ARBA" id="ARBA00023157"/>
    </source>
</evidence>
<feature type="domain" description="EMI" evidence="9">
    <location>
        <begin position="41"/>
        <end position="124"/>
    </location>
</feature>
<dbReference type="SMART" id="SM00179">
    <property type="entry name" value="EGF_CA"/>
    <property type="match status" value="2"/>
</dbReference>
<dbReference type="SUPFAM" id="SSF57196">
    <property type="entry name" value="EGF/Laminin"/>
    <property type="match status" value="2"/>
</dbReference>
<dbReference type="InterPro" id="IPR000742">
    <property type="entry name" value="EGF"/>
</dbReference>
<accession>A0AAE1DVT9</accession>
<dbReference type="PROSITE" id="PS51041">
    <property type="entry name" value="EMI"/>
    <property type="match status" value="1"/>
</dbReference>
<dbReference type="PROSITE" id="PS00022">
    <property type="entry name" value="EGF_1"/>
    <property type="match status" value="1"/>
</dbReference>